<feature type="region of interest" description="Disordered" evidence="11">
    <location>
        <begin position="245"/>
        <end position="425"/>
    </location>
</feature>
<feature type="compositionally biased region" description="Acidic residues" evidence="11">
    <location>
        <begin position="73"/>
        <end position="95"/>
    </location>
</feature>
<feature type="region of interest" description="Disordered" evidence="11">
    <location>
        <begin position="61"/>
        <end position="106"/>
    </location>
</feature>
<accession>A0ABD3B8S6</accession>
<keyword evidence="7" id="KW-0508">mRNA splicing</keyword>
<keyword evidence="6" id="KW-0747">Spliceosome</keyword>
<dbReference type="GO" id="GO:0005681">
    <property type="term" value="C:spliceosomal complex"/>
    <property type="evidence" value="ECO:0007669"/>
    <property type="project" value="UniProtKB-KW"/>
</dbReference>
<evidence type="ECO:0000256" key="9">
    <source>
        <dbReference type="ARBA" id="ARBA00035304"/>
    </source>
</evidence>
<comment type="similarity">
    <text evidence="3">Belongs to the TSSC4 family.</text>
</comment>
<evidence type="ECO:0000256" key="10">
    <source>
        <dbReference type="ARBA" id="ARBA00045970"/>
    </source>
</evidence>
<evidence type="ECO:0000256" key="7">
    <source>
        <dbReference type="ARBA" id="ARBA00023187"/>
    </source>
</evidence>
<dbReference type="InterPro" id="IPR029338">
    <property type="entry name" value="TSSC4"/>
</dbReference>
<reference evidence="13" key="1">
    <citation type="journal article" date="2024" name="IScience">
        <title>Strigolactones Initiate the Formation of Haustorium-like Structures in Castilleja.</title>
        <authorList>
            <person name="Buerger M."/>
            <person name="Peterson D."/>
            <person name="Chory J."/>
        </authorList>
    </citation>
    <scope>NUCLEOTIDE SEQUENCE [LARGE SCALE GENOMIC DNA]</scope>
</reference>
<evidence type="ECO:0000256" key="11">
    <source>
        <dbReference type="SAM" id="MobiDB-lite"/>
    </source>
</evidence>
<keyword evidence="5" id="KW-0507">mRNA processing</keyword>
<dbReference type="Proteomes" id="UP001632038">
    <property type="component" value="Unassembled WGS sequence"/>
</dbReference>
<dbReference type="GO" id="GO:0006397">
    <property type="term" value="P:mRNA processing"/>
    <property type="evidence" value="ECO:0007669"/>
    <property type="project" value="UniProtKB-KW"/>
</dbReference>
<keyword evidence="4" id="KW-0963">Cytoplasm</keyword>
<sequence length="425" mass="48595">MEDNFRVRADKVFCSLGGDNTASSVGLSSSLWCLGDEEIERREWNRNKDLVEEEGDLSAEYRPVIVPNPIDSDLQDLCEAESDEEEEEEDEEGEVEGGKIKRRRNDITSAETIVEEYFDVQSNIGRDCTLDYEEEEDQYDKVAVGTDQSDDRIFMRDVQSGEYEPLENEVFELPNTLQAVIRDSRANHTAAKIRLQEDDTEVTGNFNNSAIANSKTEDLKMKELDIHNPKPILKKRENLMKSSLSQKRVSFVLDPESSSQGHEDRKISGEDNDERERAPDLSLYSPGVPDYLMNPSKYTRYSFDASDDMDEQSNRKAHMEFFDQLRKRNNTDSRNDEVPFETPKSVVFMPRKKNEEGSTEKRSKSEDKSKSWSVGLTAEDNGESEVSAMEEDEPCQAVYHEGRSSSKAGRRYRARTNNDVDDNSN</sequence>
<comment type="function">
    <text evidence="10">Protein associated with the U5 snRNP, during its maturation and its post-splicing recycling and which is required for spliceosomal tri-snRNP complex assembly in the nucleus. Has a molecular sequestering activity and transiently hinders SNRNP200 binding sites for constitutive splicing factors that intervene later during the assembly of the spliceosome and splicing. Together with its molecular sequestering activity, may also function as a molecular adapter and placeholder, coordinating the assembly of the U5 snRNP and its association with the U4/U6 di-snRNP.</text>
</comment>
<dbReference type="Pfam" id="PF15264">
    <property type="entry name" value="TSSC4"/>
    <property type="match status" value="1"/>
</dbReference>
<organism evidence="12 13">
    <name type="scientific">Castilleja foliolosa</name>
    <dbReference type="NCBI Taxonomy" id="1961234"/>
    <lineage>
        <taxon>Eukaryota</taxon>
        <taxon>Viridiplantae</taxon>
        <taxon>Streptophyta</taxon>
        <taxon>Embryophyta</taxon>
        <taxon>Tracheophyta</taxon>
        <taxon>Spermatophyta</taxon>
        <taxon>Magnoliopsida</taxon>
        <taxon>eudicotyledons</taxon>
        <taxon>Gunneridae</taxon>
        <taxon>Pentapetalae</taxon>
        <taxon>asterids</taxon>
        <taxon>lamiids</taxon>
        <taxon>Lamiales</taxon>
        <taxon>Orobanchaceae</taxon>
        <taxon>Pedicularideae</taxon>
        <taxon>Castillejinae</taxon>
        <taxon>Castilleja</taxon>
    </lineage>
</organism>
<evidence type="ECO:0000256" key="4">
    <source>
        <dbReference type="ARBA" id="ARBA00022490"/>
    </source>
</evidence>
<dbReference type="GO" id="GO:0005737">
    <property type="term" value="C:cytoplasm"/>
    <property type="evidence" value="ECO:0007669"/>
    <property type="project" value="UniProtKB-SubCell"/>
</dbReference>
<dbReference type="AlphaFoldDB" id="A0ABD3B8S6"/>
<feature type="compositionally biased region" description="Basic and acidic residues" evidence="11">
    <location>
        <begin position="312"/>
        <end position="337"/>
    </location>
</feature>
<feature type="compositionally biased region" description="Basic and acidic residues" evidence="11">
    <location>
        <begin position="352"/>
        <end position="370"/>
    </location>
</feature>
<protein>
    <recommendedName>
        <fullName evidence="9">U5 small nuclear ribonucleoprotein TSSC4</fullName>
    </recommendedName>
</protein>
<evidence type="ECO:0000256" key="5">
    <source>
        <dbReference type="ARBA" id="ARBA00022664"/>
    </source>
</evidence>
<dbReference type="GO" id="GO:0008380">
    <property type="term" value="P:RNA splicing"/>
    <property type="evidence" value="ECO:0007669"/>
    <property type="project" value="UniProtKB-KW"/>
</dbReference>
<dbReference type="PANTHER" id="PTHR13445">
    <property type="entry name" value="TUMOR SUPPRESSING SUBTRANSFERABLE CANDIDATE 4 TSSC4"/>
    <property type="match status" value="1"/>
</dbReference>
<feature type="compositionally biased region" description="Acidic residues" evidence="11">
    <location>
        <begin position="380"/>
        <end position="394"/>
    </location>
</feature>
<evidence type="ECO:0000256" key="3">
    <source>
        <dbReference type="ARBA" id="ARBA00010362"/>
    </source>
</evidence>
<comment type="subcellular location">
    <subcellularLocation>
        <location evidence="2">Cytoplasm</location>
    </subcellularLocation>
    <subcellularLocation>
        <location evidence="1">Nucleus</location>
    </subcellularLocation>
</comment>
<gene>
    <name evidence="12" type="ORF">CASFOL_041844</name>
</gene>
<comment type="caution">
    <text evidence="12">The sequence shown here is derived from an EMBL/GenBank/DDBJ whole genome shotgun (WGS) entry which is preliminary data.</text>
</comment>
<dbReference type="PANTHER" id="PTHR13445:SF3">
    <property type="entry name" value="U5 SMALL NUCLEAR RIBONUCLEOPROTEIN TSSC4"/>
    <property type="match status" value="1"/>
</dbReference>
<proteinExistence type="inferred from homology"/>
<evidence type="ECO:0000256" key="2">
    <source>
        <dbReference type="ARBA" id="ARBA00004496"/>
    </source>
</evidence>
<feature type="compositionally biased region" description="Basic and acidic residues" evidence="11">
    <location>
        <begin position="261"/>
        <end position="279"/>
    </location>
</feature>
<evidence type="ECO:0000256" key="1">
    <source>
        <dbReference type="ARBA" id="ARBA00004123"/>
    </source>
</evidence>
<keyword evidence="8" id="KW-0539">Nucleus</keyword>
<evidence type="ECO:0000256" key="6">
    <source>
        <dbReference type="ARBA" id="ARBA00022728"/>
    </source>
</evidence>
<name>A0ABD3B8S6_9LAMI</name>
<dbReference type="EMBL" id="JAVIJP010000107">
    <property type="protein sequence ID" value="KAL3613770.1"/>
    <property type="molecule type" value="Genomic_DNA"/>
</dbReference>
<evidence type="ECO:0000256" key="8">
    <source>
        <dbReference type="ARBA" id="ARBA00023242"/>
    </source>
</evidence>
<evidence type="ECO:0000313" key="13">
    <source>
        <dbReference type="Proteomes" id="UP001632038"/>
    </source>
</evidence>
<evidence type="ECO:0000313" key="12">
    <source>
        <dbReference type="EMBL" id="KAL3613770.1"/>
    </source>
</evidence>
<keyword evidence="13" id="KW-1185">Reference proteome</keyword>